<evidence type="ECO:0000256" key="1">
    <source>
        <dbReference type="ARBA" id="ARBA00003363"/>
    </source>
</evidence>
<name>A0ABN7SY39_OIKDI</name>
<dbReference type="PANTHER" id="PTHR11521">
    <property type="entry name" value="TROPONIN T"/>
    <property type="match status" value="1"/>
</dbReference>
<evidence type="ECO:0000256" key="3">
    <source>
        <dbReference type="ARBA" id="ARBA00023179"/>
    </source>
</evidence>
<gene>
    <name evidence="5" type="ORF">OKIOD_LOCUS11235</name>
</gene>
<dbReference type="Gene3D" id="1.20.5.350">
    <property type="match status" value="1"/>
</dbReference>
<evidence type="ECO:0000313" key="5">
    <source>
        <dbReference type="EMBL" id="CAG5105806.1"/>
    </source>
</evidence>
<evidence type="ECO:0000313" key="6">
    <source>
        <dbReference type="Proteomes" id="UP001158576"/>
    </source>
</evidence>
<dbReference type="Proteomes" id="UP001158576">
    <property type="component" value="Chromosome 1"/>
</dbReference>
<dbReference type="Pfam" id="PF00992">
    <property type="entry name" value="Troponin"/>
    <property type="match status" value="1"/>
</dbReference>
<dbReference type="InterPro" id="IPR027707">
    <property type="entry name" value="TNNT"/>
</dbReference>
<sequence>MNDFLKQRAEKDLAELKKLIENHFAQRKEDEAVLAELVEKMEKRKEVRQKQNEDRAQREKERAQREREERQKKDEIEAKRKLEEEEKKKEALAAMSMNYGGYLAKRQEQARNKRGGAEKEKKKKILADRRKPLNIDHMDNDKLQAKAKELHDWLVELVSSKVDIEVNLSQINYHLKCNRSRYNDARDAKAKSGPRKR</sequence>
<organism evidence="5 6">
    <name type="scientific">Oikopleura dioica</name>
    <name type="common">Tunicate</name>
    <dbReference type="NCBI Taxonomy" id="34765"/>
    <lineage>
        <taxon>Eukaryota</taxon>
        <taxon>Metazoa</taxon>
        <taxon>Chordata</taxon>
        <taxon>Tunicata</taxon>
        <taxon>Appendicularia</taxon>
        <taxon>Copelata</taxon>
        <taxon>Oikopleuridae</taxon>
        <taxon>Oikopleura</taxon>
    </lineage>
</organism>
<reference evidence="5 6" key="1">
    <citation type="submission" date="2021-04" db="EMBL/GenBank/DDBJ databases">
        <authorList>
            <person name="Bliznina A."/>
        </authorList>
    </citation>
    <scope>NUCLEOTIDE SEQUENCE [LARGE SCALE GENOMIC DNA]</scope>
</reference>
<dbReference type="InterPro" id="IPR038077">
    <property type="entry name" value="Troponin_sf"/>
</dbReference>
<feature type="region of interest" description="Disordered" evidence="4">
    <location>
        <begin position="42"/>
        <end position="88"/>
    </location>
</feature>
<accession>A0ABN7SY39</accession>
<evidence type="ECO:0000256" key="4">
    <source>
        <dbReference type="SAM" id="MobiDB-lite"/>
    </source>
</evidence>
<keyword evidence="6" id="KW-1185">Reference proteome</keyword>
<comment type="function">
    <text evidence="1">Troponin T is the tropomyosin-binding subunit of troponin, the thin filament regulatory complex which confers calcium-sensitivity to striated muscle actomyosin ATPase activity.</text>
</comment>
<comment type="similarity">
    <text evidence="2">Belongs to the troponin T family.</text>
</comment>
<feature type="compositionally biased region" description="Basic and acidic residues" evidence="4">
    <location>
        <begin position="105"/>
        <end position="139"/>
    </location>
</feature>
<keyword evidence="3" id="KW-0514">Muscle protein</keyword>
<evidence type="ECO:0000256" key="2">
    <source>
        <dbReference type="ARBA" id="ARBA00008330"/>
    </source>
</evidence>
<dbReference type="EMBL" id="OU015566">
    <property type="protein sequence ID" value="CAG5105806.1"/>
    <property type="molecule type" value="Genomic_DNA"/>
</dbReference>
<dbReference type="SUPFAM" id="SSF90250">
    <property type="entry name" value="Troponin coil-coiled subunits"/>
    <property type="match status" value="1"/>
</dbReference>
<dbReference type="InterPro" id="IPR001978">
    <property type="entry name" value="Troponin"/>
</dbReference>
<feature type="region of interest" description="Disordered" evidence="4">
    <location>
        <begin position="104"/>
        <end position="139"/>
    </location>
</feature>
<proteinExistence type="inferred from homology"/>
<dbReference type="PANTHER" id="PTHR11521:SF1">
    <property type="entry name" value="TROPONIN T, SKELETAL MUSCLE"/>
    <property type="match status" value="1"/>
</dbReference>
<protein>
    <submittedName>
        <fullName evidence="5">Oidioi.mRNA.OKI2018_I69.chr1.g2470.t1.cds</fullName>
    </submittedName>
</protein>